<evidence type="ECO:0000313" key="3">
    <source>
        <dbReference type="Proteomes" id="UP000445309"/>
    </source>
</evidence>
<dbReference type="SUPFAM" id="SSF56973">
    <property type="entry name" value="Aerolisin/ETX pore-forming domain"/>
    <property type="match status" value="1"/>
</dbReference>
<name>A0A6N4XTF8_9FLAO</name>
<gene>
    <name evidence="2" type="ORF">CHRY9393_00876</name>
</gene>
<keyword evidence="1" id="KW-0732">Signal</keyword>
<dbReference type="CDD" id="cd20222">
    <property type="entry name" value="PFM_parasporin-2-like"/>
    <property type="match status" value="1"/>
</dbReference>
<dbReference type="Proteomes" id="UP000445309">
    <property type="component" value="Unassembled WGS sequence"/>
</dbReference>
<feature type="signal peptide" evidence="1">
    <location>
        <begin position="1"/>
        <end position="21"/>
    </location>
</feature>
<organism evidence="2 3">
    <name type="scientific">Chryseobacterium fistulae</name>
    <dbReference type="NCBI Taxonomy" id="2675058"/>
    <lineage>
        <taxon>Bacteria</taxon>
        <taxon>Pseudomonadati</taxon>
        <taxon>Bacteroidota</taxon>
        <taxon>Flavobacteriia</taxon>
        <taxon>Flavobacteriales</taxon>
        <taxon>Weeksellaceae</taxon>
        <taxon>Chryseobacterium group</taxon>
        <taxon>Chryseobacterium</taxon>
    </lineage>
</organism>
<proteinExistence type="predicted"/>
<sequence>MKKTTNLILAILLLFFTSCSRDEMSEVESSNISDNTQKRSATEEELLKKGWKIIDQFEVSASLPKEGMNSHKIMNKTNGKFIPLSDRHLKSIGYDIYTAAGRKKLKKDFAYMNIIPDGLEFNPQLSIDGHKGNNAPGLADVSIFIGNPIVTPIEEPYFPSESFTTEISNDSNQENSIEKSYEYKKGSVVNWNTEVKGSFELGAEGQVGIPFVTSGAVSTEINIGGGYSEGGQESTEKTVNSKYIAKVPGKHKVKITIVTTSKRYSINYFVPIGLEGFFKANFPSKVQGNYFYKFDIKNVYHFLKNINGEKGNAKIIENQSVKIFQSPAEPI</sequence>
<dbReference type="EMBL" id="CACVBY010000012">
    <property type="protein sequence ID" value="CAA7386580.1"/>
    <property type="molecule type" value="Genomic_DNA"/>
</dbReference>
<reference evidence="2 3" key="1">
    <citation type="submission" date="2020-01" db="EMBL/GenBank/DDBJ databases">
        <authorList>
            <person name="Rodrigo-Torres L."/>
            <person name="Arahal R. D."/>
            <person name="Lucena T."/>
        </authorList>
    </citation>
    <scope>NUCLEOTIDE SEQUENCE [LARGE SCALE GENOMIC DNA]</scope>
    <source>
        <strain evidence="2 3">CECT 9393</strain>
    </source>
</reference>
<dbReference type="RefSeq" id="WP_162072212.1">
    <property type="nucleotide sequence ID" value="NZ_CACVBY010000012.1"/>
</dbReference>
<dbReference type="AlphaFoldDB" id="A0A6N4XTF8"/>
<accession>A0A6N4XTF8</accession>
<protein>
    <recommendedName>
        <fullName evidence="4">Toxin ETX/toxin MTX2</fullName>
    </recommendedName>
</protein>
<dbReference type="Gene3D" id="2.170.15.10">
    <property type="entry name" value="Proaerolysin, chain A, domain 3"/>
    <property type="match status" value="1"/>
</dbReference>
<dbReference type="PROSITE" id="PS51257">
    <property type="entry name" value="PROKAR_LIPOPROTEIN"/>
    <property type="match status" value="1"/>
</dbReference>
<feature type="chain" id="PRO_5026831026" description="Toxin ETX/toxin MTX2" evidence="1">
    <location>
        <begin position="22"/>
        <end position="331"/>
    </location>
</feature>
<evidence type="ECO:0000256" key="1">
    <source>
        <dbReference type="SAM" id="SignalP"/>
    </source>
</evidence>
<evidence type="ECO:0000313" key="2">
    <source>
        <dbReference type="EMBL" id="CAA7386580.1"/>
    </source>
</evidence>
<evidence type="ECO:0008006" key="4">
    <source>
        <dbReference type="Google" id="ProtNLM"/>
    </source>
</evidence>
<keyword evidence="3" id="KW-1185">Reference proteome</keyword>